<feature type="region of interest" description="Disordered" evidence="1">
    <location>
        <begin position="1"/>
        <end position="25"/>
    </location>
</feature>
<dbReference type="AlphaFoldDB" id="A0A6L2J2H8"/>
<reference evidence="2" key="1">
    <citation type="journal article" date="2019" name="Sci. Rep.">
        <title>Draft genome of Tanacetum cinerariifolium, the natural source of mosquito coil.</title>
        <authorList>
            <person name="Yamashiro T."/>
            <person name="Shiraishi A."/>
            <person name="Satake H."/>
            <person name="Nakayama K."/>
        </authorList>
    </citation>
    <scope>NUCLEOTIDE SEQUENCE</scope>
</reference>
<comment type="caution">
    <text evidence="2">The sequence shown here is derived from an EMBL/GenBank/DDBJ whole genome shotgun (WGS) entry which is preliminary data.</text>
</comment>
<organism evidence="2">
    <name type="scientific">Tanacetum cinerariifolium</name>
    <name type="common">Dalmatian daisy</name>
    <name type="synonym">Chrysanthemum cinerariifolium</name>
    <dbReference type="NCBI Taxonomy" id="118510"/>
    <lineage>
        <taxon>Eukaryota</taxon>
        <taxon>Viridiplantae</taxon>
        <taxon>Streptophyta</taxon>
        <taxon>Embryophyta</taxon>
        <taxon>Tracheophyta</taxon>
        <taxon>Spermatophyta</taxon>
        <taxon>Magnoliopsida</taxon>
        <taxon>eudicotyledons</taxon>
        <taxon>Gunneridae</taxon>
        <taxon>Pentapetalae</taxon>
        <taxon>asterids</taxon>
        <taxon>campanulids</taxon>
        <taxon>Asterales</taxon>
        <taxon>Asteraceae</taxon>
        <taxon>Asteroideae</taxon>
        <taxon>Anthemideae</taxon>
        <taxon>Anthemidinae</taxon>
        <taxon>Tanacetum</taxon>
    </lineage>
</organism>
<gene>
    <name evidence="2" type="ORF">Tci_002950</name>
</gene>
<dbReference type="EMBL" id="BKCJ010000206">
    <property type="protein sequence ID" value="GEU30972.1"/>
    <property type="molecule type" value="Genomic_DNA"/>
</dbReference>
<name>A0A6L2J2H8_TANCI</name>
<sequence>MHAITHSPPPQQSNPPINPITRNPTGLPMEKECMRKCMKKLAIWYTPNFKPIITHDELEHYLSMHGFISQAPVSTSSTAADNTAAVMMWKEYKYSGAGPFLLKSKRLPCPRLPYPRIDGLHQNTYRTFLESVNFYLGKSNIADLFHIRGIPLYHAHDRSQKWLRMIGDDLVYVYRDGTMELTDKSDNDKDQNQVMKVVPCKNITDRML</sequence>
<evidence type="ECO:0000313" key="2">
    <source>
        <dbReference type="EMBL" id="GEU30972.1"/>
    </source>
</evidence>
<evidence type="ECO:0000256" key="1">
    <source>
        <dbReference type="SAM" id="MobiDB-lite"/>
    </source>
</evidence>
<accession>A0A6L2J2H8</accession>
<feature type="compositionally biased region" description="Pro residues" evidence="1">
    <location>
        <begin position="7"/>
        <end position="18"/>
    </location>
</feature>
<proteinExistence type="predicted"/>
<protein>
    <submittedName>
        <fullName evidence="2">Uncharacterized protein</fullName>
    </submittedName>
</protein>